<keyword evidence="1 3" id="KW-0963">Cytoplasm</keyword>
<comment type="caution">
    <text evidence="4">The sequence shown here is derived from an EMBL/GenBank/DDBJ whole genome shotgun (WGS) entry which is preliminary data.</text>
</comment>
<gene>
    <name evidence="3" type="primary">khpA</name>
    <name evidence="4" type="ORF">KQI68_04030</name>
</gene>
<keyword evidence="3" id="KW-0133">Cell shape</keyword>
<evidence type="ECO:0000313" key="5">
    <source>
        <dbReference type="Proteomes" id="UP000783742"/>
    </source>
</evidence>
<dbReference type="HAMAP" id="MF_00088">
    <property type="entry name" value="KhpA"/>
    <property type="match status" value="1"/>
</dbReference>
<dbReference type="Pfam" id="PF13083">
    <property type="entry name" value="KH_KhpA-B"/>
    <property type="match status" value="1"/>
</dbReference>
<evidence type="ECO:0000256" key="1">
    <source>
        <dbReference type="ARBA" id="ARBA00022490"/>
    </source>
</evidence>
<dbReference type="Proteomes" id="UP000783742">
    <property type="component" value="Unassembled WGS sequence"/>
</dbReference>
<keyword evidence="2 3" id="KW-0694">RNA-binding</keyword>
<evidence type="ECO:0000256" key="2">
    <source>
        <dbReference type="ARBA" id="ARBA00022884"/>
    </source>
</evidence>
<name>A0ABS6FFS1_9FIRM</name>
<comment type="similarity">
    <text evidence="3">Belongs to the KhpA RNA-binding protein family.</text>
</comment>
<comment type="function">
    <text evidence="3">A probable RNA chaperone. Forms a complex with KhpB which binds to cellular RNA and controls its expression. Plays a role in peptidoglycan (PG) homeostasis and cell length regulation.</text>
</comment>
<proteinExistence type="inferred from homology"/>
<dbReference type="PANTHER" id="PTHR34654:SF1">
    <property type="entry name" value="RNA-BINDING PROTEIN KHPA"/>
    <property type="match status" value="1"/>
</dbReference>
<protein>
    <recommendedName>
        <fullName evidence="3">RNA-binding protein KhpA</fullName>
    </recommendedName>
    <alternativeName>
        <fullName evidence="3">KH-domain protein A</fullName>
    </alternativeName>
</protein>
<evidence type="ECO:0000313" key="4">
    <source>
        <dbReference type="EMBL" id="MBU5669005.1"/>
    </source>
</evidence>
<accession>A0ABS6FFS1</accession>
<dbReference type="CDD" id="cd22533">
    <property type="entry name" value="KH-II_YlqC-like"/>
    <property type="match status" value="1"/>
</dbReference>
<evidence type="ECO:0000256" key="3">
    <source>
        <dbReference type="HAMAP-Rule" id="MF_00088"/>
    </source>
</evidence>
<comment type="subunit">
    <text evidence="3">Forms a complex with KhpB.</text>
</comment>
<organism evidence="4 5">
    <name type="scientific">Peptoniphilus ovalis</name>
    <dbReference type="NCBI Taxonomy" id="2841503"/>
    <lineage>
        <taxon>Bacteria</taxon>
        <taxon>Bacillati</taxon>
        <taxon>Bacillota</taxon>
        <taxon>Tissierellia</taxon>
        <taxon>Tissierellales</taxon>
        <taxon>Peptoniphilaceae</taxon>
        <taxon>Peptoniphilus</taxon>
    </lineage>
</organism>
<dbReference type="EMBL" id="JAHLQO010000003">
    <property type="protein sequence ID" value="MBU5669005.1"/>
    <property type="molecule type" value="Genomic_DNA"/>
</dbReference>
<dbReference type="InterPro" id="IPR020627">
    <property type="entry name" value="KhpA"/>
</dbReference>
<reference evidence="4 5" key="1">
    <citation type="submission" date="2021-06" db="EMBL/GenBank/DDBJ databases">
        <authorList>
            <person name="Sun Q."/>
            <person name="Li D."/>
        </authorList>
    </citation>
    <scope>NUCLEOTIDE SEQUENCE [LARGE SCALE GENOMIC DNA]</scope>
    <source>
        <strain evidence="4 5">MSJ-1</strain>
    </source>
</reference>
<comment type="subcellular location">
    <subcellularLocation>
        <location evidence="3">Cytoplasm</location>
    </subcellularLocation>
</comment>
<keyword evidence="5" id="KW-1185">Reference proteome</keyword>
<sequence>MVELIEYIAKSLVDDPSSVDVTSTKNSDTVDIVLKVASTDMGKVIGKQGKIAKALRAIIKAISLKEDLKVNLEIEENK</sequence>
<keyword evidence="3" id="KW-0143">Chaperone</keyword>
<keyword evidence="3" id="KW-0961">Cell wall biogenesis/degradation</keyword>
<dbReference type="RefSeq" id="WP_216548854.1">
    <property type="nucleotide sequence ID" value="NZ_JAHLQO010000003.1"/>
</dbReference>
<dbReference type="PANTHER" id="PTHR34654">
    <property type="entry name" value="UPF0109 PROTEIN SCO5592"/>
    <property type="match status" value="1"/>
</dbReference>